<comment type="pathway">
    <text evidence="1">Alkaloid biosynthesis; ergot alkaloid biosynthesis.</text>
</comment>
<dbReference type="EMBL" id="JARJCN010000063">
    <property type="protein sequence ID" value="KAJ7078908.1"/>
    <property type="molecule type" value="Genomic_DNA"/>
</dbReference>
<comment type="similarity">
    <text evidence="2">Belongs to the fgaFS/easG family.</text>
</comment>
<dbReference type="PANTHER" id="PTHR43162">
    <property type="match status" value="1"/>
</dbReference>
<name>A0AAD6TYN1_9AGAR</name>
<dbReference type="Proteomes" id="UP001222325">
    <property type="component" value="Unassembled WGS sequence"/>
</dbReference>
<evidence type="ECO:0000256" key="1">
    <source>
        <dbReference type="ARBA" id="ARBA00005107"/>
    </source>
</evidence>
<keyword evidence="7" id="KW-1185">Reference proteome</keyword>
<comment type="caution">
    <text evidence="6">The sequence shown here is derived from an EMBL/GenBank/DDBJ whole genome shotgun (WGS) entry which is preliminary data.</text>
</comment>
<feature type="domain" description="NAD(P)-binding" evidence="5">
    <location>
        <begin position="7"/>
        <end position="178"/>
    </location>
</feature>
<sequence length="280" mass="31182">MSILLTGGTGKTSTRLAKLLDTANVPFLLTSRRGPDAASEYPIVEFDWTDETTWPKLLDNGRIDAVYMMEPQVAQPWVPMIKFVDFAKEKGVKRFVLCAGTSAAVGKDGMGKVWEHYIKSGVEYCVLRPSWFMENLLEPGLVYTIGQLQKIFTACQDGRIPFISAEDIARVAFHALTDEKSHNCDYRVLGPEILTYDDIAAKLSIVLSRKIEHVKLDDAGRCQGLVQAGVSEYLARFLTNLEVMAAADFEMGMNNVVETVTGQPPKDFSTFAEENKAKWL</sequence>
<accession>A0AAD6TYN1</accession>
<evidence type="ECO:0000313" key="6">
    <source>
        <dbReference type="EMBL" id="KAJ7078908.1"/>
    </source>
</evidence>
<keyword evidence="4" id="KW-0560">Oxidoreductase</keyword>
<keyword evidence="3" id="KW-0017">Alkaloid metabolism</keyword>
<evidence type="ECO:0000259" key="5">
    <source>
        <dbReference type="Pfam" id="PF13460"/>
    </source>
</evidence>
<dbReference type="InterPro" id="IPR051604">
    <property type="entry name" value="Ergot_Alk_Oxidoreductase"/>
</dbReference>
<dbReference type="InterPro" id="IPR019901">
    <property type="entry name" value="Ergot_alkaloid_biosynthesis"/>
</dbReference>
<evidence type="ECO:0000256" key="2">
    <source>
        <dbReference type="ARBA" id="ARBA00005372"/>
    </source>
</evidence>
<dbReference type="NCBIfam" id="TIGR03649">
    <property type="entry name" value="ergot_EASG"/>
    <property type="match status" value="1"/>
</dbReference>
<evidence type="ECO:0000313" key="7">
    <source>
        <dbReference type="Proteomes" id="UP001222325"/>
    </source>
</evidence>
<dbReference type="SUPFAM" id="SSF51735">
    <property type="entry name" value="NAD(P)-binding Rossmann-fold domains"/>
    <property type="match status" value="1"/>
</dbReference>
<dbReference type="InterPro" id="IPR016040">
    <property type="entry name" value="NAD(P)-bd_dom"/>
</dbReference>
<dbReference type="PANTHER" id="PTHR43162:SF1">
    <property type="entry name" value="PRESTALK A DIFFERENTIATION PROTEIN A"/>
    <property type="match status" value="1"/>
</dbReference>
<dbReference type="Gene3D" id="3.40.50.720">
    <property type="entry name" value="NAD(P)-binding Rossmann-like Domain"/>
    <property type="match status" value="1"/>
</dbReference>
<dbReference type="Pfam" id="PF13460">
    <property type="entry name" value="NAD_binding_10"/>
    <property type="match status" value="1"/>
</dbReference>
<protein>
    <recommendedName>
        <fullName evidence="5">NAD(P)-binding domain-containing protein</fullName>
    </recommendedName>
</protein>
<dbReference type="GO" id="GO:0016491">
    <property type="term" value="F:oxidoreductase activity"/>
    <property type="evidence" value="ECO:0007669"/>
    <property type="project" value="UniProtKB-KW"/>
</dbReference>
<dbReference type="InterPro" id="IPR036291">
    <property type="entry name" value="NAD(P)-bd_dom_sf"/>
</dbReference>
<dbReference type="GO" id="GO:0009820">
    <property type="term" value="P:alkaloid metabolic process"/>
    <property type="evidence" value="ECO:0007669"/>
    <property type="project" value="UniProtKB-KW"/>
</dbReference>
<dbReference type="Gene3D" id="3.90.25.10">
    <property type="entry name" value="UDP-galactose 4-epimerase, domain 1"/>
    <property type="match status" value="1"/>
</dbReference>
<dbReference type="AlphaFoldDB" id="A0AAD6TYN1"/>
<evidence type="ECO:0000256" key="4">
    <source>
        <dbReference type="ARBA" id="ARBA00023002"/>
    </source>
</evidence>
<proteinExistence type="inferred from homology"/>
<evidence type="ECO:0000256" key="3">
    <source>
        <dbReference type="ARBA" id="ARBA00022589"/>
    </source>
</evidence>
<gene>
    <name evidence="6" type="ORF">B0H15DRAFT_924719</name>
</gene>
<organism evidence="6 7">
    <name type="scientific">Mycena belliarum</name>
    <dbReference type="NCBI Taxonomy" id="1033014"/>
    <lineage>
        <taxon>Eukaryota</taxon>
        <taxon>Fungi</taxon>
        <taxon>Dikarya</taxon>
        <taxon>Basidiomycota</taxon>
        <taxon>Agaricomycotina</taxon>
        <taxon>Agaricomycetes</taxon>
        <taxon>Agaricomycetidae</taxon>
        <taxon>Agaricales</taxon>
        <taxon>Marasmiineae</taxon>
        <taxon>Mycenaceae</taxon>
        <taxon>Mycena</taxon>
    </lineage>
</organism>
<reference evidence="6" key="1">
    <citation type="submission" date="2023-03" db="EMBL/GenBank/DDBJ databases">
        <title>Massive genome expansion in bonnet fungi (Mycena s.s.) driven by repeated elements and novel gene families across ecological guilds.</title>
        <authorList>
            <consortium name="Lawrence Berkeley National Laboratory"/>
            <person name="Harder C.B."/>
            <person name="Miyauchi S."/>
            <person name="Viragh M."/>
            <person name="Kuo A."/>
            <person name="Thoen E."/>
            <person name="Andreopoulos B."/>
            <person name="Lu D."/>
            <person name="Skrede I."/>
            <person name="Drula E."/>
            <person name="Henrissat B."/>
            <person name="Morin E."/>
            <person name="Kohler A."/>
            <person name="Barry K."/>
            <person name="LaButti K."/>
            <person name="Morin E."/>
            <person name="Salamov A."/>
            <person name="Lipzen A."/>
            <person name="Mereny Z."/>
            <person name="Hegedus B."/>
            <person name="Baldrian P."/>
            <person name="Stursova M."/>
            <person name="Weitz H."/>
            <person name="Taylor A."/>
            <person name="Grigoriev I.V."/>
            <person name="Nagy L.G."/>
            <person name="Martin F."/>
            <person name="Kauserud H."/>
        </authorList>
    </citation>
    <scope>NUCLEOTIDE SEQUENCE</scope>
    <source>
        <strain evidence="6">CBHHK173m</strain>
    </source>
</reference>